<organism evidence="2 3">
    <name type="scientific">Nibrella saemangeumensis</name>
    <dbReference type="NCBI Taxonomy" id="1084526"/>
    <lineage>
        <taxon>Bacteria</taxon>
        <taxon>Pseudomonadati</taxon>
        <taxon>Bacteroidota</taxon>
        <taxon>Cytophagia</taxon>
        <taxon>Cytophagales</taxon>
        <taxon>Spirosomataceae</taxon>
        <taxon>Nibrella</taxon>
    </lineage>
</organism>
<evidence type="ECO:0000259" key="1">
    <source>
        <dbReference type="SMART" id="SM00287"/>
    </source>
</evidence>
<dbReference type="Pfam" id="PF08239">
    <property type="entry name" value="SH3_3"/>
    <property type="match status" value="2"/>
</dbReference>
<gene>
    <name evidence="2" type="ORF">GCM10023189_42760</name>
</gene>
<name>A0ABP8NCD0_9BACT</name>
<accession>A0ABP8NCD0</accession>
<dbReference type="Gene3D" id="2.30.30.40">
    <property type="entry name" value="SH3 Domains"/>
    <property type="match status" value="1"/>
</dbReference>
<feature type="domain" description="SH3b" evidence="1">
    <location>
        <begin position="344"/>
        <end position="405"/>
    </location>
</feature>
<dbReference type="PANTHER" id="PTHR21666:SF268">
    <property type="entry name" value="PEPTIDASE M23 DOMAIN-CONTAINING PROTEIN"/>
    <property type="match status" value="1"/>
</dbReference>
<dbReference type="SUPFAM" id="SSF51261">
    <property type="entry name" value="Duplicated hybrid motif"/>
    <property type="match status" value="1"/>
</dbReference>
<evidence type="ECO:0000313" key="3">
    <source>
        <dbReference type="Proteomes" id="UP001501175"/>
    </source>
</evidence>
<protein>
    <recommendedName>
        <fullName evidence="1">SH3b domain-containing protein</fullName>
    </recommendedName>
</protein>
<comment type="caution">
    <text evidence="2">The sequence shown here is derived from an EMBL/GenBank/DDBJ whole genome shotgun (WGS) entry which is preliminary data.</text>
</comment>
<dbReference type="Gene3D" id="2.70.70.10">
    <property type="entry name" value="Glucose Permease (Domain IIA)"/>
    <property type="match status" value="1"/>
</dbReference>
<reference evidence="3" key="1">
    <citation type="journal article" date="2019" name="Int. J. Syst. Evol. Microbiol.">
        <title>The Global Catalogue of Microorganisms (GCM) 10K type strain sequencing project: providing services to taxonomists for standard genome sequencing and annotation.</title>
        <authorList>
            <consortium name="The Broad Institute Genomics Platform"/>
            <consortium name="The Broad Institute Genome Sequencing Center for Infectious Disease"/>
            <person name="Wu L."/>
            <person name="Ma J."/>
        </authorList>
    </citation>
    <scope>NUCLEOTIDE SEQUENCE [LARGE SCALE GENOMIC DNA]</scope>
    <source>
        <strain evidence="3">JCM 17927</strain>
    </source>
</reference>
<dbReference type="CDD" id="cd12797">
    <property type="entry name" value="M23_peptidase"/>
    <property type="match status" value="1"/>
</dbReference>
<dbReference type="InterPro" id="IPR050570">
    <property type="entry name" value="Cell_wall_metabolism_enzyme"/>
</dbReference>
<dbReference type="InterPro" id="IPR003646">
    <property type="entry name" value="SH3-like_bac-type"/>
</dbReference>
<dbReference type="EMBL" id="BAABHD010000076">
    <property type="protein sequence ID" value="GAA4464055.1"/>
    <property type="molecule type" value="Genomic_DNA"/>
</dbReference>
<proteinExistence type="predicted"/>
<sequence length="468" mass="51637">MRLNACLDIYYMNELLTDDMLERRFIPRFWKQFVAIAILVWLNACKSLGPNTLFRSSSPHEQYERSLKDAKLDQTALGADWVAAADRAMRDSVRISVPHRESGYFSASKPFAVGYRLNSKRGDRFYIQVDIQGMKDAQVFIDVFDLSGREPDRIVSAKADTNRLVWETRRSGAHLIRIQPELLRGGSYTISITREPVLSFPVKDRDSRSISSYFGAPRDGGRRTHEGVDIFAPRGTPLLASVDGIISGVGVNRLGGNVVWLSDVKRNLRLYYAHLDKQLVREGQQVSVGDTIGTVGNTGNARNTAPHLHFGVYQFSEGAVDPLPFVRLGSGPARQPLLSESRLGDSVRVSVTRAVVRQSPKPDAPVLQELPRSFAFTVLGGTAEWLRVELPGELTGYVSSTVIEPVDKPIRRLPIAGPTNLLEAATSQAAIVETLPGGMAVDVLGVVEDFQLVRSPNGQTGWVLRATQ</sequence>
<feature type="domain" description="SH3b" evidence="1">
    <location>
        <begin position="415"/>
        <end position="467"/>
    </location>
</feature>
<dbReference type="InterPro" id="IPR011055">
    <property type="entry name" value="Dup_hybrid_motif"/>
</dbReference>
<dbReference type="Pfam" id="PF01551">
    <property type="entry name" value="Peptidase_M23"/>
    <property type="match status" value="1"/>
</dbReference>
<dbReference type="SMART" id="SM00287">
    <property type="entry name" value="SH3b"/>
    <property type="match status" value="2"/>
</dbReference>
<evidence type="ECO:0000313" key="2">
    <source>
        <dbReference type="EMBL" id="GAA4464055.1"/>
    </source>
</evidence>
<dbReference type="InterPro" id="IPR016047">
    <property type="entry name" value="M23ase_b-sheet_dom"/>
</dbReference>
<keyword evidence="3" id="KW-1185">Reference proteome</keyword>
<dbReference type="Proteomes" id="UP001501175">
    <property type="component" value="Unassembled WGS sequence"/>
</dbReference>
<dbReference type="PANTHER" id="PTHR21666">
    <property type="entry name" value="PEPTIDASE-RELATED"/>
    <property type="match status" value="1"/>
</dbReference>